<protein>
    <submittedName>
        <fullName evidence="1">Uncharacterized protein</fullName>
    </submittedName>
</protein>
<evidence type="ECO:0000313" key="1">
    <source>
        <dbReference type="EMBL" id="SCB87216.1"/>
    </source>
</evidence>
<organism evidence="1 2">
    <name type="scientific">[Bacillus] enclensis</name>
    <dbReference type="NCBI Taxonomy" id="1402860"/>
    <lineage>
        <taxon>Bacteria</taxon>
        <taxon>Bacillati</taxon>
        <taxon>Bacillota</taxon>
        <taxon>Bacilli</taxon>
        <taxon>Bacillales</taxon>
        <taxon>Bacillaceae</taxon>
        <taxon>Rossellomorea</taxon>
    </lineage>
</organism>
<sequence>MEKKIYCPHCQEAYLPTDPVVLNRLHTILHMDCPDNENHPYIDEGTFEEIVKKYSFFDNKLLK</sequence>
<name>A0A0V8HM50_9BACI</name>
<dbReference type="Proteomes" id="UP000181997">
    <property type="component" value="Unassembled WGS sequence"/>
</dbReference>
<gene>
    <name evidence="1" type="ORF">GA0061094_1069</name>
</gene>
<dbReference type="RefSeq" id="WP_058297737.1">
    <property type="nucleotide sequence ID" value="NZ_FMAU01000001.1"/>
</dbReference>
<evidence type="ECO:0000313" key="2">
    <source>
        <dbReference type="Proteomes" id="UP000181997"/>
    </source>
</evidence>
<dbReference type="EMBL" id="FMAU01000001">
    <property type="protein sequence ID" value="SCB87216.1"/>
    <property type="molecule type" value="Genomic_DNA"/>
</dbReference>
<reference evidence="2" key="1">
    <citation type="submission" date="2016-08" db="EMBL/GenBank/DDBJ databases">
        <authorList>
            <person name="Varghese N."/>
            <person name="Submissions Spin"/>
        </authorList>
    </citation>
    <scope>NUCLEOTIDE SEQUENCE [LARGE SCALE GENOMIC DNA]</scope>
    <source>
        <strain evidence="2">SGD-1123</strain>
    </source>
</reference>
<keyword evidence="2" id="KW-1185">Reference proteome</keyword>
<accession>A0A0V8HM50</accession>
<proteinExistence type="predicted"/>
<dbReference type="OrthoDB" id="2914487at2"/>
<dbReference type="AlphaFoldDB" id="A0A0V8HM50"/>